<dbReference type="InterPro" id="IPR002347">
    <property type="entry name" value="SDR_fam"/>
</dbReference>
<keyword evidence="3" id="KW-0560">Oxidoreductase</keyword>
<comment type="similarity">
    <text evidence="1">Belongs to the short-chain dehydrogenases/reductases (SDR) family.</text>
</comment>
<dbReference type="EMBL" id="AWSO01000400">
    <property type="protein sequence ID" value="ESK90860.1"/>
    <property type="molecule type" value="Genomic_DNA"/>
</dbReference>
<dbReference type="KEGG" id="mrr:Moror_16498"/>
<dbReference type="HOGENOM" id="CLU_010194_13_1_1"/>
<gene>
    <name evidence="4" type="ORF">Moror_16498</name>
</gene>
<dbReference type="PRINTS" id="PR00081">
    <property type="entry name" value="GDHRDH"/>
</dbReference>
<evidence type="ECO:0000313" key="4">
    <source>
        <dbReference type="EMBL" id="ESK90860.1"/>
    </source>
</evidence>
<evidence type="ECO:0000256" key="1">
    <source>
        <dbReference type="ARBA" id="ARBA00006484"/>
    </source>
</evidence>
<organism evidence="4 5">
    <name type="scientific">Moniliophthora roreri (strain MCA 2997)</name>
    <name type="common">Cocoa frosty pod rot fungus</name>
    <name type="synonym">Crinipellis roreri</name>
    <dbReference type="NCBI Taxonomy" id="1381753"/>
    <lineage>
        <taxon>Eukaryota</taxon>
        <taxon>Fungi</taxon>
        <taxon>Dikarya</taxon>
        <taxon>Basidiomycota</taxon>
        <taxon>Agaricomycotina</taxon>
        <taxon>Agaricomycetes</taxon>
        <taxon>Agaricomycetidae</taxon>
        <taxon>Agaricales</taxon>
        <taxon>Marasmiineae</taxon>
        <taxon>Marasmiaceae</taxon>
        <taxon>Moniliophthora</taxon>
    </lineage>
</organism>
<dbReference type="PANTHER" id="PTHR44229">
    <property type="entry name" value="15-HYDROXYPROSTAGLANDIN DEHYDROGENASE [NAD(+)]"/>
    <property type="match status" value="1"/>
</dbReference>
<keyword evidence="5" id="KW-1185">Reference proteome</keyword>
<evidence type="ECO:0000256" key="2">
    <source>
        <dbReference type="ARBA" id="ARBA00022857"/>
    </source>
</evidence>
<dbReference type="Proteomes" id="UP000017559">
    <property type="component" value="Unassembled WGS sequence"/>
</dbReference>
<dbReference type="PROSITE" id="PS00061">
    <property type="entry name" value="ADH_SHORT"/>
    <property type="match status" value="1"/>
</dbReference>
<dbReference type="InterPro" id="IPR036291">
    <property type="entry name" value="NAD(P)-bd_dom_sf"/>
</dbReference>
<comment type="caution">
    <text evidence="4">The sequence shown here is derived from an EMBL/GenBank/DDBJ whole genome shotgun (WGS) entry which is preliminary data.</text>
</comment>
<name>V2XEC4_MONRO</name>
<dbReference type="SUPFAM" id="SSF51735">
    <property type="entry name" value="NAD(P)-binding Rossmann-fold domains"/>
    <property type="match status" value="1"/>
</dbReference>
<proteinExistence type="inferred from homology"/>
<dbReference type="InterPro" id="IPR020904">
    <property type="entry name" value="Sc_DH/Rdtase_CS"/>
</dbReference>
<evidence type="ECO:0000313" key="5">
    <source>
        <dbReference type="Proteomes" id="UP000017559"/>
    </source>
</evidence>
<dbReference type="GO" id="GO:0005737">
    <property type="term" value="C:cytoplasm"/>
    <property type="evidence" value="ECO:0007669"/>
    <property type="project" value="TreeGrafter"/>
</dbReference>
<dbReference type="Gene3D" id="3.40.50.720">
    <property type="entry name" value="NAD(P)-binding Rossmann-like Domain"/>
    <property type="match status" value="1"/>
</dbReference>
<dbReference type="Pfam" id="PF00106">
    <property type="entry name" value="adh_short"/>
    <property type="match status" value="1"/>
</dbReference>
<evidence type="ECO:0000256" key="3">
    <source>
        <dbReference type="ARBA" id="ARBA00023002"/>
    </source>
</evidence>
<reference evidence="4 5" key="1">
    <citation type="journal article" date="2014" name="BMC Genomics">
        <title>Genome and secretome analysis of the hemibiotrophic fungal pathogen, Moniliophthora roreri, which causes frosty pod rot disease of cacao: mechanisms of the biotrophic and necrotrophic phases.</title>
        <authorList>
            <person name="Meinhardt L.W."/>
            <person name="Costa G.G.L."/>
            <person name="Thomazella D.P.T."/>
            <person name="Teixeira P.J.P.L."/>
            <person name="Carazzolle M.F."/>
            <person name="Schuster S.C."/>
            <person name="Carlson J.E."/>
            <person name="Guiltinan M.J."/>
            <person name="Mieczkowski P."/>
            <person name="Farmer A."/>
            <person name="Ramaraj T."/>
            <person name="Crozier J."/>
            <person name="Davis R.E."/>
            <person name="Shao J."/>
            <person name="Melnick R.L."/>
            <person name="Pereira G.A.G."/>
            <person name="Bailey B.A."/>
        </authorList>
    </citation>
    <scope>NUCLEOTIDE SEQUENCE [LARGE SCALE GENOMIC DNA]</scope>
    <source>
        <strain evidence="4 5">MCA 2997</strain>
    </source>
</reference>
<sequence>MNEATHIPDEHLFEHASRLKGKVVLITGAANGIGKETATQIASYGGKVIIADRDFPAAEKTVQEIRNAGGTAFALKCDVTVWDDVVAMYEFAIDNFGVVDVVIPNAGVGEIERFDVKLDSNNKPKQLAYKTIQVNLIGALNTVQLAQHYLLKNYQDGDLKGVVVLGSIASWLPIPGAPQYAASKHAMLGVMRALHPLYTQYGIRISSIHPFFANTDIVPLPAKIGMVGIPFTPVPRIAGAIIYAITHPDPATSGCAYMLLDDGPVFKIPKEEFKLGIYKLVDERSNALVKYFLLVSCDNWASSDLTLQSCGSDGLVATSGWEDYQNNLVIGCNLCGLVMVPGRKEVLAMNLDPMLLVQYLLSKFEPT</sequence>
<accession>V2XEC4</accession>
<dbReference type="PANTHER" id="PTHR44229:SF4">
    <property type="entry name" value="15-HYDROXYPROSTAGLANDIN DEHYDROGENASE [NAD(+)]"/>
    <property type="match status" value="1"/>
</dbReference>
<dbReference type="AlphaFoldDB" id="V2XEC4"/>
<dbReference type="OrthoDB" id="5371740at2759"/>
<dbReference type="GO" id="GO:0016616">
    <property type="term" value="F:oxidoreductase activity, acting on the CH-OH group of donors, NAD or NADP as acceptor"/>
    <property type="evidence" value="ECO:0007669"/>
    <property type="project" value="TreeGrafter"/>
</dbReference>
<keyword evidence="2" id="KW-0521">NADP</keyword>
<protein>
    <submittedName>
        <fullName evidence="4">Uncharacterized protein</fullName>
    </submittedName>
</protein>